<gene>
    <name evidence="1" type="ORF">SAMN02745165_01731</name>
</gene>
<dbReference type="STRING" id="1122189.SAMN02745165_01731"/>
<proteinExistence type="predicted"/>
<reference evidence="1 2" key="1">
    <citation type="submission" date="2016-11" db="EMBL/GenBank/DDBJ databases">
        <authorList>
            <person name="Jaros S."/>
            <person name="Januszkiewicz K."/>
            <person name="Wedrychowicz H."/>
        </authorList>
    </citation>
    <scope>NUCLEOTIDE SEQUENCE [LARGE SCALE GENOMIC DNA]</scope>
    <source>
        <strain evidence="1 2">DSM 5091</strain>
    </source>
</reference>
<keyword evidence="2" id="KW-1185">Reference proteome</keyword>
<dbReference type="EMBL" id="FQZT01000005">
    <property type="protein sequence ID" value="SHJ18500.1"/>
    <property type="molecule type" value="Genomic_DNA"/>
</dbReference>
<accession>A0A1M6H8H7</accession>
<dbReference type="AlphaFoldDB" id="A0A1M6H8H7"/>
<organism evidence="1 2">
    <name type="scientific">Malonomonas rubra DSM 5091</name>
    <dbReference type="NCBI Taxonomy" id="1122189"/>
    <lineage>
        <taxon>Bacteria</taxon>
        <taxon>Pseudomonadati</taxon>
        <taxon>Thermodesulfobacteriota</taxon>
        <taxon>Desulfuromonadia</taxon>
        <taxon>Desulfuromonadales</taxon>
        <taxon>Geopsychrobacteraceae</taxon>
        <taxon>Malonomonas</taxon>
    </lineage>
</organism>
<dbReference type="Proteomes" id="UP000184171">
    <property type="component" value="Unassembled WGS sequence"/>
</dbReference>
<evidence type="ECO:0000313" key="1">
    <source>
        <dbReference type="EMBL" id="SHJ18500.1"/>
    </source>
</evidence>
<evidence type="ECO:0000313" key="2">
    <source>
        <dbReference type="Proteomes" id="UP000184171"/>
    </source>
</evidence>
<sequence length="551" mass="62274">MRDSSNKGYVFRLVWVLDLFSGSSKTYINLVFQNIRTNYILVDSIPPELLSYCTVGTYFRNGKKLPRKPDGSSVNFTIESTEQNTFTEAEALFTDQDYPLHLNKYFQTYSNVCRKQLCFSQQVGATKIIIPCFVIASTYYFKSTSLREAILARRVRALSRSCTLDQVKGHAEIHLTSRANQKDAQDIARFLLDPFSFDRLNVCANHHYATSKNSYSRILVDLPVQQAIPVTARGVYGKDDDGRQAFIVFQIEKEGSLYPFSSLEVLYPSQEKIETGTGRRTFPASQVEHSGKMTRQAPSSGLLRHLLANSSIAENNNLNTIEIIHTPTPNEPETEQPTPEPLTSIAQADLSAQSCEPSDAMVAQGHIQNQDEEDQEKFEFSIDLFVEMITALRDQPHYVNVNGEKIVAEIQNFSVVRSVAPLKHEGRDKLSLKESYDKTAASRRQCAYISFTSRKWHVCIVEIDQAGIGNARCSTRVLISGHKISVHSAEICVRDYVFGLSLETQKEELKQSSIRLFCQNHPKENAEKAKEKWRLGLLKKLHTATPVRPIN</sequence>
<evidence type="ECO:0008006" key="3">
    <source>
        <dbReference type="Google" id="ProtNLM"/>
    </source>
</evidence>
<name>A0A1M6H8H7_MALRU</name>
<protein>
    <recommendedName>
        <fullName evidence="3">TnsE C-terminal domain-containing protein</fullName>
    </recommendedName>
</protein>